<dbReference type="OrthoDB" id="8410159at2"/>
<dbReference type="EMBL" id="LPUX01000066">
    <property type="protein sequence ID" value="OAP35548.1"/>
    <property type="molecule type" value="Genomic_DNA"/>
</dbReference>
<accession>A0A178XK00</accession>
<dbReference type="RefSeq" id="WP_014858017.1">
    <property type="nucleotide sequence ID" value="NZ_LPUX01000066.1"/>
</dbReference>
<keyword evidence="2" id="KW-1185">Reference proteome</keyword>
<evidence type="ECO:0000313" key="1">
    <source>
        <dbReference type="EMBL" id="OAP35548.1"/>
    </source>
</evidence>
<name>A0A178XK00_9HYPH</name>
<reference evidence="1 2" key="1">
    <citation type="journal article" date="2016" name="Int. J. Syst. Evol. Microbiol.">
        <title>Ensifer glycinis sp. nov., an novel rhizobial species associated with Glycine spp.</title>
        <authorList>
            <person name="Yan H."/>
            <person name="Yan J."/>
            <person name="Sui X.H."/>
            <person name="Wang E.T."/>
            <person name="Chen W.X."/>
            <person name="Zhang X.X."/>
            <person name="Chen W.F."/>
        </authorList>
    </citation>
    <scope>NUCLEOTIDE SEQUENCE [LARGE SCALE GENOMIC DNA]</scope>
    <source>
        <strain evidence="1 2">CCBAU 23380</strain>
    </source>
</reference>
<gene>
    <name evidence="1" type="ORF">AU381_11545</name>
</gene>
<dbReference type="STRING" id="1472378.AU381_11545"/>
<evidence type="ECO:0000313" key="2">
    <source>
        <dbReference type="Proteomes" id="UP000094025"/>
    </source>
</evidence>
<organism evidence="1 2">
    <name type="scientific">Sinorhizobium glycinis</name>
    <dbReference type="NCBI Taxonomy" id="1472378"/>
    <lineage>
        <taxon>Bacteria</taxon>
        <taxon>Pseudomonadati</taxon>
        <taxon>Pseudomonadota</taxon>
        <taxon>Alphaproteobacteria</taxon>
        <taxon>Hyphomicrobiales</taxon>
        <taxon>Rhizobiaceae</taxon>
        <taxon>Sinorhizobium/Ensifer group</taxon>
        <taxon>Sinorhizobium</taxon>
    </lineage>
</organism>
<dbReference type="AlphaFoldDB" id="A0A178XK00"/>
<proteinExistence type="predicted"/>
<sequence>MTMPAIDRPRSAAAPVFLNFRSEVVRPVRFALVYWDGPGDTLYAFEDQEAFERQRATAERHSVHVHQLSAEEAADWIAAGGKAVLHEMSVAGIAAFGNLKLAPG</sequence>
<protein>
    <submittedName>
        <fullName evidence="1">Uncharacterized protein</fullName>
    </submittedName>
</protein>
<dbReference type="Proteomes" id="UP000094025">
    <property type="component" value="Unassembled WGS sequence"/>
</dbReference>
<comment type="caution">
    <text evidence="1">The sequence shown here is derived from an EMBL/GenBank/DDBJ whole genome shotgun (WGS) entry which is preliminary data.</text>
</comment>